<proteinExistence type="predicted"/>
<sequence length="66" mass="7382">MAQPVDVLRRLVRGRRVLQQLHEELPVDDDLLRLWLPAAGVEPLLSATAVAATNSLWLHRALAIHV</sequence>
<protein>
    <submittedName>
        <fullName evidence="1">Uncharacterized protein</fullName>
    </submittedName>
</protein>
<dbReference type="AlphaFoldDB" id="A0A0A8Y6K5"/>
<name>A0A0A8Y6K5_ARUDO</name>
<organism evidence="1">
    <name type="scientific">Arundo donax</name>
    <name type="common">Giant reed</name>
    <name type="synonym">Donax arundinaceus</name>
    <dbReference type="NCBI Taxonomy" id="35708"/>
    <lineage>
        <taxon>Eukaryota</taxon>
        <taxon>Viridiplantae</taxon>
        <taxon>Streptophyta</taxon>
        <taxon>Embryophyta</taxon>
        <taxon>Tracheophyta</taxon>
        <taxon>Spermatophyta</taxon>
        <taxon>Magnoliopsida</taxon>
        <taxon>Liliopsida</taxon>
        <taxon>Poales</taxon>
        <taxon>Poaceae</taxon>
        <taxon>PACMAD clade</taxon>
        <taxon>Arundinoideae</taxon>
        <taxon>Arundineae</taxon>
        <taxon>Arundo</taxon>
    </lineage>
</organism>
<accession>A0A0A8Y6K5</accession>
<reference evidence="1" key="2">
    <citation type="journal article" date="2015" name="Data Brief">
        <title>Shoot transcriptome of the giant reed, Arundo donax.</title>
        <authorList>
            <person name="Barrero R.A."/>
            <person name="Guerrero F.D."/>
            <person name="Moolhuijzen P."/>
            <person name="Goolsby J.A."/>
            <person name="Tidwell J."/>
            <person name="Bellgard S.E."/>
            <person name="Bellgard M.I."/>
        </authorList>
    </citation>
    <scope>NUCLEOTIDE SEQUENCE</scope>
    <source>
        <tissue evidence="1">Shoot tissue taken approximately 20 cm above the soil surface</tissue>
    </source>
</reference>
<dbReference type="EMBL" id="GBRH01277192">
    <property type="protein sequence ID" value="JAD20703.1"/>
    <property type="molecule type" value="Transcribed_RNA"/>
</dbReference>
<evidence type="ECO:0000313" key="1">
    <source>
        <dbReference type="EMBL" id="JAD20703.1"/>
    </source>
</evidence>
<reference evidence="1" key="1">
    <citation type="submission" date="2014-09" db="EMBL/GenBank/DDBJ databases">
        <authorList>
            <person name="Magalhaes I.L.F."/>
            <person name="Oliveira U."/>
            <person name="Santos F.R."/>
            <person name="Vidigal T.H.D.A."/>
            <person name="Brescovit A.D."/>
            <person name="Santos A.J."/>
        </authorList>
    </citation>
    <scope>NUCLEOTIDE SEQUENCE</scope>
    <source>
        <tissue evidence="1">Shoot tissue taken approximately 20 cm above the soil surface</tissue>
    </source>
</reference>